<dbReference type="STRING" id="1505087.AYJ54_07015"/>
<protein>
    <submittedName>
        <fullName evidence="1">Uncharacterized protein</fullName>
    </submittedName>
</protein>
<organism evidence="1 2">
    <name type="scientific">Bradyrhizobium centrolobii</name>
    <dbReference type="NCBI Taxonomy" id="1505087"/>
    <lineage>
        <taxon>Bacteria</taxon>
        <taxon>Pseudomonadati</taxon>
        <taxon>Pseudomonadota</taxon>
        <taxon>Alphaproteobacteria</taxon>
        <taxon>Hyphomicrobiales</taxon>
        <taxon>Nitrobacteraceae</taxon>
        <taxon>Bradyrhizobium</taxon>
    </lineage>
</organism>
<keyword evidence="2" id="KW-1185">Reference proteome</keyword>
<dbReference type="AlphaFoldDB" id="A0A176YWZ6"/>
<evidence type="ECO:0000313" key="2">
    <source>
        <dbReference type="Proteomes" id="UP000076959"/>
    </source>
</evidence>
<name>A0A176YWZ6_9BRAD</name>
<reference evidence="1 2" key="1">
    <citation type="submission" date="2016-03" db="EMBL/GenBank/DDBJ databases">
        <title>Draft Genome Sequence of the Strain BR 10245 (Bradyrhizobium sp.) isolated from nodules of Centrolobium paraense.</title>
        <authorList>
            <person name="Simoes-Araujo J.L.Sr."/>
            <person name="Barauna A.C."/>
            <person name="Silva K."/>
            <person name="Zilli J.E."/>
        </authorList>
    </citation>
    <scope>NUCLEOTIDE SEQUENCE [LARGE SCALE GENOMIC DNA]</scope>
    <source>
        <strain evidence="1 2">BR 10245</strain>
    </source>
</reference>
<dbReference type="Proteomes" id="UP000076959">
    <property type="component" value="Unassembled WGS sequence"/>
</dbReference>
<proteinExistence type="predicted"/>
<gene>
    <name evidence="1" type="ORF">AYJ54_07015</name>
</gene>
<evidence type="ECO:0000313" key="1">
    <source>
        <dbReference type="EMBL" id="OAF12232.1"/>
    </source>
</evidence>
<accession>A0A176YWZ6</accession>
<sequence>MLRCLKDGEDHTLQVFQNVFVGKAQHAIAAGGEPLVAPFVMAKTIREIMTFAVDLDHDLAGMSDEIRNVVAHRSLSAKAETGQAMCLEMTP</sequence>
<comment type="caution">
    <text evidence="1">The sequence shown here is derived from an EMBL/GenBank/DDBJ whole genome shotgun (WGS) entry which is preliminary data.</text>
</comment>
<dbReference type="EMBL" id="LUUB01000042">
    <property type="protein sequence ID" value="OAF12232.1"/>
    <property type="molecule type" value="Genomic_DNA"/>
</dbReference>